<sequence>MDVGRCPSVVLKECVNLFFSYQRPFCTIVDRDEIEQGLLSPMDDYRQSTYLIHAVCAMGALMSDDRHVRELANPFVASAESKLSETPFWHSRLDRAQTMLLIAVFAAGRGHISKAWIYSGMAIRITQDLGIDDIWSLSAGQGPQSALSTVVEKRQRMSLTFTISDKSLQP</sequence>
<accession>W2SH75</accession>
<name>W2SH75_CYPE1</name>
<dbReference type="Pfam" id="PF04082">
    <property type="entry name" value="Fungal_trans"/>
    <property type="match status" value="1"/>
</dbReference>
<organism evidence="8 9">
    <name type="scientific">Cyphellophora europaea (strain CBS 101466)</name>
    <name type="common">Phialophora europaea</name>
    <dbReference type="NCBI Taxonomy" id="1220924"/>
    <lineage>
        <taxon>Eukaryota</taxon>
        <taxon>Fungi</taxon>
        <taxon>Dikarya</taxon>
        <taxon>Ascomycota</taxon>
        <taxon>Pezizomycotina</taxon>
        <taxon>Eurotiomycetes</taxon>
        <taxon>Chaetothyriomycetidae</taxon>
        <taxon>Chaetothyriales</taxon>
        <taxon>Cyphellophoraceae</taxon>
        <taxon>Cyphellophora</taxon>
    </lineage>
</organism>
<dbReference type="InterPro" id="IPR051615">
    <property type="entry name" value="Transcr_Regulatory_Elem"/>
</dbReference>
<dbReference type="AlphaFoldDB" id="W2SH75"/>
<evidence type="ECO:0000313" key="9">
    <source>
        <dbReference type="Proteomes" id="UP000030752"/>
    </source>
</evidence>
<dbReference type="PANTHER" id="PTHR31313">
    <property type="entry name" value="TY1 ENHANCER ACTIVATOR"/>
    <property type="match status" value="1"/>
</dbReference>
<keyword evidence="5" id="KW-0804">Transcription</keyword>
<evidence type="ECO:0000259" key="7">
    <source>
        <dbReference type="Pfam" id="PF04082"/>
    </source>
</evidence>
<dbReference type="EMBL" id="KB822711">
    <property type="protein sequence ID" value="ETN47219.1"/>
    <property type="molecule type" value="Genomic_DNA"/>
</dbReference>
<dbReference type="Proteomes" id="UP000030752">
    <property type="component" value="Unassembled WGS sequence"/>
</dbReference>
<protein>
    <recommendedName>
        <fullName evidence="7">Xylanolytic transcriptional activator regulatory domain-containing protein</fullName>
    </recommendedName>
</protein>
<gene>
    <name evidence="8" type="ORF">HMPREF1541_01410</name>
</gene>
<dbReference type="InParanoid" id="W2SH75"/>
<keyword evidence="9" id="KW-1185">Reference proteome</keyword>
<dbReference type="GO" id="GO:0008270">
    <property type="term" value="F:zinc ion binding"/>
    <property type="evidence" value="ECO:0007669"/>
    <property type="project" value="InterPro"/>
</dbReference>
<reference evidence="8 9" key="1">
    <citation type="submission" date="2013-03" db="EMBL/GenBank/DDBJ databases">
        <title>The Genome Sequence of Phialophora europaea CBS 101466.</title>
        <authorList>
            <consortium name="The Broad Institute Genomics Platform"/>
            <person name="Cuomo C."/>
            <person name="de Hoog S."/>
            <person name="Gorbushina A."/>
            <person name="Walker B."/>
            <person name="Young S.K."/>
            <person name="Zeng Q."/>
            <person name="Gargeya S."/>
            <person name="Fitzgerald M."/>
            <person name="Haas B."/>
            <person name="Abouelleil A."/>
            <person name="Allen A.W."/>
            <person name="Alvarado L."/>
            <person name="Arachchi H.M."/>
            <person name="Berlin A.M."/>
            <person name="Chapman S.B."/>
            <person name="Gainer-Dewar J."/>
            <person name="Goldberg J."/>
            <person name="Griggs A."/>
            <person name="Gujja S."/>
            <person name="Hansen M."/>
            <person name="Howarth C."/>
            <person name="Imamovic A."/>
            <person name="Ireland A."/>
            <person name="Larimer J."/>
            <person name="McCowan C."/>
            <person name="Murphy C."/>
            <person name="Pearson M."/>
            <person name="Poon T.W."/>
            <person name="Priest M."/>
            <person name="Roberts A."/>
            <person name="Saif S."/>
            <person name="Shea T."/>
            <person name="Sisk P."/>
            <person name="Sykes S."/>
            <person name="Wortman J."/>
            <person name="Nusbaum C."/>
            <person name="Birren B."/>
        </authorList>
    </citation>
    <scope>NUCLEOTIDE SEQUENCE [LARGE SCALE GENOMIC DNA]</scope>
    <source>
        <strain evidence="8 9">CBS 101466</strain>
    </source>
</reference>
<keyword evidence="4" id="KW-0238">DNA-binding</keyword>
<proteinExistence type="predicted"/>
<keyword evidence="2" id="KW-0862">Zinc</keyword>
<dbReference type="CDD" id="cd12148">
    <property type="entry name" value="fungal_TF_MHR"/>
    <property type="match status" value="1"/>
</dbReference>
<dbReference type="InterPro" id="IPR007219">
    <property type="entry name" value="XnlR_reg_dom"/>
</dbReference>
<dbReference type="GO" id="GO:0003677">
    <property type="term" value="F:DNA binding"/>
    <property type="evidence" value="ECO:0007669"/>
    <property type="project" value="UniProtKB-KW"/>
</dbReference>
<dbReference type="HOGENOM" id="CLU_1570586_0_0_1"/>
<keyword evidence="1" id="KW-0479">Metal-binding</keyword>
<dbReference type="VEuPathDB" id="FungiDB:HMPREF1541_01410"/>
<evidence type="ECO:0000256" key="1">
    <source>
        <dbReference type="ARBA" id="ARBA00022723"/>
    </source>
</evidence>
<feature type="domain" description="Xylanolytic transcriptional activator regulatory" evidence="7">
    <location>
        <begin position="16"/>
        <end position="131"/>
    </location>
</feature>
<evidence type="ECO:0000256" key="4">
    <source>
        <dbReference type="ARBA" id="ARBA00023125"/>
    </source>
</evidence>
<evidence type="ECO:0000256" key="2">
    <source>
        <dbReference type="ARBA" id="ARBA00022833"/>
    </source>
</evidence>
<dbReference type="PANTHER" id="PTHR31313:SF81">
    <property type="entry name" value="TY1 ENHANCER ACTIVATOR"/>
    <property type="match status" value="1"/>
</dbReference>
<keyword evidence="6" id="KW-0539">Nucleus</keyword>
<dbReference type="RefSeq" id="XP_008711931.1">
    <property type="nucleotide sequence ID" value="XM_008713709.1"/>
</dbReference>
<evidence type="ECO:0000256" key="3">
    <source>
        <dbReference type="ARBA" id="ARBA00023015"/>
    </source>
</evidence>
<dbReference type="GeneID" id="19968749"/>
<dbReference type="OrthoDB" id="2154091at2759"/>
<evidence type="ECO:0000256" key="6">
    <source>
        <dbReference type="ARBA" id="ARBA00023242"/>
    </source>
</evidence>
<evidence type="ECO:0000256" key="5">
    <source>
        <dbReference type="ARBA" id="ARBA00023163"/>
    </source>
</evidence>
<keyword evidence="3" id="KW-0805">Transcription regulation</keyword>
<dbReference type="GO" id="GO:0006351">
    <property type="term" value="P:DNA-templated transcription"/>
    <property type="evidence" value="ECO:0007669"/>
    <property type="project" value="InterPro"/>
</dbReference>
<dbReference type="STRING" id="1220924.W2SH75"/>
<evidence type="ECO:0000313" key="8">
    <source>
        <dbReference type="EMBL" id="ETN47219.1"/>
    </source>
</evidence>